<feature type="transmembrane region" description="Helical" evidence="1">
    <location>
        <begin position="65"/>
        <end position="86"/>
    </location>
</feature>
<organism evidence="2 3">
    <name type="scientific">Micromonospora avicenniae</name>
    <dbReference type="NCBI Taxonomy" id="1198245"/>
    <lineage>
        <taxon>Bacteria</taxon>
        <taxon>Bacillati</taxon>
        <taxon>Actinomycetota</taxon>
        <taxon>Actinomycetes</taxon>
        <taxon>Micromonosporales</taxon>
        <taxon>Micromonosporaceae</taxon>
        <taxon>Micromonospora</taxon>
    </lineage>
</organism>
<feature type="transmembrane region" description="Helical" evidence="1">
    <location>
        <begin position="131"/>
        <end position="148"/>
    </location>
</feature>
<accession>A0A1N7DY08</accession>
<protein>
    <recommendedName>
        <fullName evidence="4">DUF4383 domain-containing protein</fullName>
    </recommendedName>
</protein>
<keyword evidence="1" id="KW-0472">Membrane</keyword>
<evidence type="ECO:0000313" key="2">
    <source>
        <dbReference type="EMBL" id="SIR80555.1"/>
    </source>
</evidence>
<reference evidence="2 3" key="1">
    <citation type="submission" date="2017-01" db="EMBL/GenBank/DDBJ databases">
        <authorList>
            <person name="Mah S.A."/>
            <person name="Swanson W.J."/>
            <person name="Moy G.W."/>
            <person name="Vacquier V.D."/>
        </authorList>
    </citation>
    <scope>NUCLEOTIDE SEQUENCE [LARGE SCALE GENOMIC DNA]</scope>
    <source>
        <strain evidence="2 3">DSM 45758</strain>
    </source>
</reference>
<dbReference type="Pfam" id="PF14325">
    <property type="entry name" value="DUF4383"/>
    <property type="match status" value="1"/>
</dbReference>
<gene>
    <name evidence="2" type="ORF">SAMN05444858_11938</name>
</gene>
<dbReference type="Proteomes" id="UP000186004">
    <property type="component" value="Unassembled WGS sequence"/>
</dbReference>
<keyword evidence="1" id="KW-1133">Transmembrane helix</keyword>
<proteinExistence type="predicted"/>
<evidence type="ECO:0000256" key="1">
    <source>
        <dbReference type="SAM" id="Phobius"/>
    </source>
</evidence>
<sequence>MIGPMAHSRARPNPADGKAPVRRATGIVAVVFLVIGVLGFLPGVTNPYDDLRLAGHHSGAALFDTFQVSVLHNLVHLGFGVAGLVLSRTVTRARAYLVGGGAVYLVLWLYGVVMDAGSGANFLPLNGADNWLHLGLGAGMIALGLLTTRRTAG</sequence>
<evidence type="ECO:0000313" key="3">
    <source>
        <dbReference type="Proteomes" id="UP000186004"/>
    </source>
</evidence>
<dbReference type="AlphaFoldDB" id="A0A1N7DY08"/>
<dbReference type="STRING" id="1198245.SAMN05444858_11938"/>
<feature type="transmembrane region" description="Helical" evidence="1">
    <location>
        <begin position="93"/>
        <end position="111"/>
    </location>
</feature>
<feature type="transmembrane region" description="Helical" evidence="1">
    <location>
        <begin position="21"/>
        <end position="45"/>
    </location>
</feature>
<dbReference type="EMBL" id="FTNF01000019">
    <property type="protein sequence ID" value="SIR80555.1"/>
    <property type="molecule type" value="Genomic_DNA"/>
</dbReference>
<keyword evidence="3" id="KW-1185">Reference proteome</keyword>
<evidence type="ECO:0008006" key="4">
    <source>
        <dbReference type="Google" id="ProtNLM"/>
    </source>
</evidence>
<keyword evidence="1" id="KW-0812">Transmembrane</keyword>
<name>A0A1N7DY08_9ACTN</name>